<dbReference type="InterPro" id="IPR037682">
    <property type="entry name" value="TonB_C"/>
</dbReference>
<evidence type="ECO:0000259" key="1">
    <source>
        <dbReference type="Pfam" id="PF03544"/>
    </source>
</evidence>
<dbReference type="Gene3D" id="3.30.2420.10">
    <property type="entry name" value="TonB"/>
    <property type="match status" value="1"/>
</dbReference>
<dbReference type="EMBL" id="JBJYXY010000001">
    <property type="protein sequence ID" value="MFN2974426.1"/>
    <property type="molecule type" value="Genomic_DNA"/>
</dbReference>
<dbReference type="SUPFAM" id="SSF74653">
    <property type="entry name" value="TolA/TonB C-terminal domain"/>
    <property type="match status" value="1"/>
</dbReference>
<proteinExistence type="predicted"/>
<organism evidence="2 3">
    <name type="scientific">Terriglobus aquaticus</name>
    <dbReference type="NCBI Taxonomy" id="940139"/>
    <lineage>
        <taxon>Bacteria</taxon>
        <taxon>Pseudomonadati</taxon>
        <taxon>Acidobacteriota</taxon>
        <taxon>Terriglobia</taxon>
        <taxon>Terriglobales</taxon>
        <taxon>Acidobacteriaceae</taxon>
        <taxon>Terriglobus</taxon>
    </lineage>
</organism>
<dbReference type="RefSeq" id="WP_263414010.1">
    <property type="nucleotide sequence ID" value="NZ_BAABBH010000001.1"/>
</dbReference>
<gene>
    <name evidence="2" type="ORF">ACK2TP_01490</name>
</gene>
<name>A0ABW9KHK6_9BACT</name>
<evidence type="ECO:0000313" key="3">
    <source>
        <dbReference type="Proteomes" id="UP001634747"/>
    </source>
</evidence>
<dbReference type="Proteomes" id="UP001634747">
    <property type="component" value="Unassembled WGS sequence"/>
</dbReference>
<reference evidence="2 3" key="1">
    <citation type="submission" date="2024-12" db="EMBL/GenBank/DDBJ databases">
        <authorList>
            <person name="Lee Y."/>
        </authorList>
    </citation>
    <scope>NUCLEOTIDE SEQUENCE [LARGE SCALE GENOMIC DNA]</scope>
    <source>
        <strain evidence="2 3">03SUJ4</strain>
    </source>
</reference>
<feature type="domain" description="TonB C-terminal" evidence="1">
    <location>
        <begin position="6"/>
        <end position="70"/>
    </location>
</feature>
<dbReference type="Pfam" id="PF03544">
    <property type="entry name" value="TonB_C"/>
    <property type="match status" value="1"/>
</dbReference>
<comment type="caution">
    <text evidence="2">The sequence shown here is derived from an EMBL/GenBank/DDBJ whole genome shotgun (WGS) entry which is preliminary data.</text>
</comment>
<sequence length="131" mass="14197">MSETTAPVYPPIAREAHVSGTVLLLASFDTAGRVTEVHTVSGLPMLRVAAETFVKGWQADPYTGPRSCPVVVEFALPNPPVCGEQRVQDGPQPKQGRTGTQHYTVVGSCVNVVAMSDPHLRVIRRKRFGIF</sequence>
<accession>A0ABW9KHK6</accession>
<evidence type="ECO:0000313" key="2">
    <source>
        <dbReference type="EMBL" id="MFN2974426.1"/>
    </source>
</evidence>
<protein>
    <submittedName>
        <fullName evidence="2">Energy transducer TonB</fullName>
    </submittedName>
</protein>
<keyword evidence="3" id="KW-1185">Reference proteome</keyword>